<dbReference type="PROSITE" id="PS51352">
    <property type="entry name" value="THIOREDOXIN_2"/>
    <property type="match status" value="1"/>
</dbReference>
<keyword evidence="3" id="KW-0479">Metal-binding</keyword>
<gene>
    <name evidence="7" type="primary">ypmQ</name>
    <name evidence="7" type="ORF">GCM10011409_33690</name>
</gene>
<dbReference type="EMBL" id="BMJD01000034">
    <property type="protein sequence ID" value="GGB53361.1"/>
    <property type="molecule type" value="Genomic_DNA"/>
</dbReference>
<evidence type="ECO:0000256" key="4">
    <source>
        <dbReference type="PIRSR" id="PIRSR603782-2"/>
    </source>
</evidence>
<keyword evidence="5" id="KW-0732">Signal</keyword>
<keyword evidence="2 3" id="KW-0186">Copper</keyword>
<feature type="disulfide bond" description="Redox-active" evidence="4">
    <location>
        <begin position="65"/>
        <end position="69"/>
    </location>
</feature>
<keyword evidence="8" id="KW-1185">Reference proteome</keyword>
<dbReference type="CDD" id="cd02968">
    <property type="entry name" value="SCO"/>
    <property type="match status" value="1"/>
</dbReference>
<dbReference type="PANTHER" id="PTHR12151:SF25">
    <property type="entry name" value="LINALOOL DEHYDRATASE_ISOMERASE DOMAIN-CONTAINING PROTEIN"/>
    <property type="match status" value="1"/>
</dbReference>
<evidence type="ECO:0000256" key="2">
    <source>
        <dbReference type="ARBA" id="ARBA00023008"/>
    </source>
</evidence>
<feature type="domain" description="Thioredoxin" evidence="6">
    <location>
        <begin position="27"/>
        <end position="193"/>
    </location>
</feature>
<evidence type="ECO:0000256" key="1">
    <source>
        <dbReference type="ARBA" id="ARBA00010996"/>
    </source>
</evidence>
<reference evidence="7" key="1">
    <citation type="journal article" date="2014" name="Int. J. Syst. Evol. Microbiol.">
        <title>Complete genome sequence of Corynebacterium casei LMG S-19264T (=DSM 44701T), isolated from a smear-ripened cheese.</title>
        <authorList>
            <consortium name="US DOE Joint Genome Institute (JGI-PGF)"/>
            <person name="Walter F."/>
            <person name="Albersmeier A."/>
            <person name="Kalinowski J."/>
            <person name="Ruckert C."/>
        </authorList>
    </citation>
    <scope>NUCLEOTIDE SEQUENCE</scope>
    <source>
        <strain evidence="7">CGMCC 1.15454</strain>
    </source>
</reference>
<evidence type="ECO:0000259" key="6">
    <source>
        <dbReference type="PROSITE" id="PS51352"/>
    </source>
</evidence>
<comment type="similarity">
    <text evidence="1">Belongs to the SCO1/2 family.</text>
</comment>
<feature type="binding site" evidence="3">
    <location>
        <position position="157"/>
    </location>
    <ligand>
        <name>Cu cation</name>
        <dbReference type="ChEBI" id="CHEBI:23378"/>
    </ligand>
</feature>
<organism evidence="7 8">
    <name type="scientific">Lentibacillus populi</name>
    <dbReference type="NCBI Taxonomy" id="1827502"/>
    <lineage>
        <taxon>Bacteria</taxon>
        <taxon>Bacillati</taxon>
        <taxon>Bacillota</taxon>
        <taxon>Bacilli</taxon>
        <taxon>Bacillales</taxon>
        <taxon>Bacillaceae</taxon>
        <taxon>Lentibacillus</taxon>
    </lineage>
</organism>
<feature type="binding site" evidence="3">
    <location>
        <position position="65"/>
    </location>
    <ligand>
        <name>Cu cation</name>
        <dbReference type="ChEBI" id="CHEBI:23378"/>
    </ligand>
</feature>
<keyword evidence="4" id="KW-1015">Disulfide bond</keyword>
<dbReference type="SUPFAM" id="SSF52833">
    <property type="entry name" value="Thioredoxin-like"/>
    <property type="match status" value="1"/>
</dbReference>
<feature type="signal peptide" evidence="5">
    <location>
        <begin position="1"/>
        <end position="22"/>
    </location>
</feature>
<dbReference type="PANTHER" id="PTHR12151">
    <property type="entry name" value="ELECTRON TRANSPORT PROTIN SCO1/SENC FAMILY MEMBER"/>
    <property type="match status" value="1"/>
</dbReference>
<evidence type="ECO:0000313" key="8">
    <source>
        <dbReference type="Proteomes" id="UP000621492"/>
    </source>
</evidence>
<dbReference type="AlphaFoldDB" id="A0A9W5U125"/>
<proteinExistence type="inferred from homology"/>
<dbReference type="Gene3D" id="3.40.30.10">
    <property type="entry name" value="Glutaredoxin"/>
    <property type="match status" value="1"/>
</dbReference>
<name>A0A9W5U125_9BACI</name>
<sequence>MIKGFKLLFPVALLVLFLSACGDKYEGDFSYEIKDFTFTNQDGKEISKSDLEGKFWVADLVFTNCETVCPPMTSNMAKLQKQLSDAGLDDVQLVSFSVDPKRDTPDALKEYAMSRGAANLDNWHLFTGYDFDTIKEFSIKSFKSPLEKDPDSDQVLHATSFFLVSPEGNAIKRYDGRKPGDMEKIVQDIKDMQ</sequence>
<dbReference type="Pfam" id="PF02630">
    <property type="entry name" value="SCO1-SenC"/>
    <property type="match status" value="1"/>
</dbReference>
<reference evidence="7" key="2">
    <citation type="submission" date="2020-09" db="EMBL/GenBank/DDBJ databases">
        <authorList>
            <person name="Sun Q."/>
            <person name="Zhou Y."/>
        </authorList>
    </citation>
    <scope>NUCLEOTIDE SEQUENCE</scope>
    <source>
        <strain evidence="7">CGMCC 1.15454</strain>
    </source>
</reference>
<comment type="caution">
    <text evidence="7">The sequence shown here is derived from an EMBL/GenBank/DDBJ whole genome shotgun (WGS) entry which is preliminary data.</text>
</comment>
<feature type="chain" id="PRO_5040860092" evidence="5">
    <location>
        <begin position="23"/>
        <end position="193"/>
    </location>
</feature>
<dbReference type="InterPro" id="IPR003782">
    <property type="entry name" value="SCO1/SenC"/>
</dbReference>
<feature type="binding site" evidence="3">
    <location>
        <position position="69"/>
    </location>
    <ligand>
        <name>Cu cation</name>
        <dbReference type="ChEBI" id="CHEBI:23378"/>
    </ligand>
</feature>
<dbReference type="InterPro" id="IPR013766">
    <property type="entry name" value="Thioredoxin_domain"/>
</dbReference>
<evidence type="ECO:0000313" key="7">
    <source>
        <dbReference type="EMBL" id="GGB53361.1"/>
    </source>
</evidence>
<evidence type="ECO:0000256" key="5">
    <source>
        <dbReference type="SAM" id="SignalP"/>
    </source>
</evidence>
<protein>
    <submittedName>
        <fullName evidence="7">SCO1 protein</fullName>
    </submittedName>
</protein>
<dbReference type="PROSITE" id="PS51257">
    <property type="entry name" value="PROKAR_LIPOPROTEIN"/>
    <property type="match status" value="1"/>
</dbReference>
<dbReference type="RefSeq" id="WP_088050005.1">
    <property type="nucleotide sequence ID" value="NZ_BMJD01000034.1"/>
</dbReference>
<accession>A0A9W5U125</accession>
<dbReference type="GO" id="GO:0046872">
    <property type="term" value="F:metal ion binding"/>
    <property type="evidence" value="ECO:0007669"/>
    <property type="project" value="UniProtKB-KW"/>
</dbReference>
<evidence type="ECO:0000256" key="3">
    <source>
        <dbReference type="PIRSR" id="PIRSR603782-1"/>
    </source>
</evidence>
<dbReference type="InterPro" id="IPR036249">
    <property type="entry name" value="Thioredoxin-like_sf"/>
</dbReference>
<dbReference type="Proteomes" id="UP000621492">
    <property type="component" value="Unassembled WGS sequence"/>
</dbReference>